<sequence length="26" mass="3115">MVKLSNIWPNSWTASLFLWLEQVFFG</sequence>
<protein>
    <submittedName>
        <fullName evidence="1">Adaptor related protein complex 3 subunit beta 1</fullName>
    </submittedName>
</protein>
<organism evidence="1 2">
    <name type="scientific">Rhinolophus ferrumequinum</name>
    <name type="common">Greater horseshoe bat</name>
    <dbReference type="NCBI Taxonomy" id="59479"/>
    <lineage>
        <taxon>Eukaryota</taxon>
        <taxon>Metazoa</taxon>
        <taxon>Chordata</taxon>
        <taxon>Craniata</taxon>
        <taxon>Vertebrata</taxon>
        <taxon>Euteleostomi</taxon>
        <taxon>Mammalia</taxon>
        <taxon>Eutheria</taxon>
        <taxon>Laurasiatheria</taxon>
        <taxon>Chiroptera</taxon>
        <taxon>Yinpterochiroptera</taxon>
        <taxon>Rhinolophoidea</taxon>
        <taxon>Rhinolophidae</taxon>
        <taxon>Rhinolophinae</taxon>
        <taxon>Rhinolophus</taxon>
    </lineage>
</organism>
<reference evidence="1 2" key="1">
    <citation type="journal article" date="2020" name="Nature">
        <title>Six reference-quality genomes reveal evolution of bat adaptations.</title>
        <authorList>
            <person name="Jebb D."/>
            <person name="Huang Z."/>
            <person name="Pippel M."/>
            <person name="Hughes G.M."/>
            <person name="Lavrichenko K."/>
            <person name="Devanna P."/>
            <person name="Winkler S."/>
            <person name="Jermiin L.S."/>
            <person name="Skirmuntt E.C."/>
            <person name="Katzourakis A."/>
            <person name="Burkitt-Gray L."/>
            <person name="Ray D.A."/>
            <person name="Sullivan K.A.M."/>
            <person name="Roscito J.G."/>
            <person name="Kirilenko B.M."/>
            <person name="Davalos L.M."/>
            <person name="Corthals A.P."/>
            <person name="Power M.L."/>
            <person name="Jones G."/>
            <person name="Ransome R.D."/>
            <person name="Dechmann D.K.N."/>
            <person name="Locatelli A.G."/>
            <person name="Puechmaille S.J."/>
            <person name="Fedrigo O."/>
            <person name="Jarvis E.D."/>
            <person name="Hiller M."/>
            <person name="Vernes S.C."/>
            <person name="Myers E.W."/>
            <person name="Teeling E.C."/>
        </authorList>
    </citation>
    <scope>NUCLEOTIDE SEQUENCE [LARGE SCALE GENOMIC DNA]</scope>
    <source>
        <strain evidence="1">MRhiFer1</strain>
        <tissue evidence="1">Lung</tissue>
    </source>
</reference>
<accession>A0A7J7Y3U7</accession>
<proteinExistence type="predicted"/>
<dbReference type="AlphaFoldDB" id="A0A7J7Y3U7"/>
<comment type="caution">
    <text evidence="1">The sequence shown here is derived from an EMBL/GenBank/DDBJ whole genome shotgun (WGS) entry which is preliminary data.</text>
</comment>
<name>A0A7J7Y3U7_RHIFE</name>
<evidence type="ECO:0000313" key="2">
    <source>
        <dbReference type="Proteomes" id="UP000585614"/>
    </source>
</evidence>
<dbReference type="EMBL" id="JACAGC010000007">
    <property type="protein sequence ID" value="KAF6356579.1"/>
    <property type="molecule type" value="Genomic_DNA"/>
</dbReference>
<gene>
    <name evidence="1" type="ORF">mRhiFer1_000793</name>
</gene>
<evidence type="ECO:0000313" key="1">
    <source>
        <dbReference type="EMBL" id="KAF6356579.1"/>
    </source>
</evidence>
<dbReference type="Proteomes" id="UP000585614">
    <property type="component" value="Unassembled WGS sequence"/>
</dbReference>